<proteinExistence type="predicted"/>
<protein>
    <submittedName>
        <fullName evidence="2">Uncharacterized protein</fullName>
    </submittedName>
</protein>
<dbReference type="EMBL" id="VIRM01000003">
    <property type="protein sequence ID" value="TQS23677.1"/>
    <property type="molecule type" value="Genomic_DNA"/>
</dbReference>
<accession>A0A544Z3P9</accession>
<evidence type="ECO:0000313" key="2">
    <source>
        <dbReference type="EMBL" id="TQS23677.1"/>
    </source>
</evidence>
<evidence type="ECO:0000313" key="3">
    <source>
        <dbReference type="Proteomes" id="UP000316541"/>
    </source>
</evidence>
<evidence type="ECO:0000256" key="1">
    <source>
        <dbReference type="SAM" id="MobiDB-lite"/>
    </source>
</evidence>
<name>A0A544Z3P9_9ACTN</name>
<sequence>MAARDRDVTTPRKTTRSRPQARSRRGAPAVADAVALTVRFDPDEYTEIDEWLLSLRRELGRTKLDKSEVVRALLQAARERADVRRALLGILKA</sequence>
<feature type="compositionally biased region" description="Basic residues" evidence="1">
    <location>
        <begin position="13"/>
        <end position="25"/>
    </location>
</feature>
<feature type="region of interest" description="Disordered" evidence="1">
    <location>
        <begin position="1"/>
        <end position="28"/>
    </location>
</feature>
<dbReference type="Proteomes" id="UP000316541">
    <property type="component" value="Unassembled WGS sequence"/>
</dbReference>
<dbReference type="AlphaFoldDB" id="A0A544Z3P9"/>
<dbReference type="RefSeq" id="WP_142616860.1">
    <property type="nucleotide sequence ID" value="NZ_VIRM01000003.1"/>
</dbReference>
<comment type="caution">
    <text evidence="2">The sequence shown here is derived from an EMBL/GenBank/DDBJ whole genome shotgun (WGS) entry which is preliminary data.</text>
</comment>
<gene>
    <name evidence="2" type="ORF">FLX08_04335</name>
</gene>
<reference evidence="2 3" key="1">
    <citation type="submission" date="2019-07" db="EMBL/GenBank/DDBJ databases">
        <title>Microbispora hainanensis DSM 45428.</title>
        <authorList>
            <person name="Thawai C."/>
        </authorList>
    </citation>
    <scope>NUCLEOTIDE SEQUENCE [LARGE SCALE GENOMIC DNA]</scope>
    <source>
        <strain evidence="2 3">DSM 45428</strain>
    </source>
</reference>
<organism evidence="2 3">
    <name type="scientific">Microbispora hainanensis</name>
    <dbReference type="NCBI Taxonomy" id="568844"/>
    <lineage>
        <taxon>Bacteria</taxon>
        <taxon>Bacillati</taxon>
        <taxon>Actinomycetota</taxon>
        <taxon>Actinomycetes</taxon>
        <taxon>Streptosporangiales</taxon>
        <taxon>Streptosporangiaceae</taxon>
        <taxon>Microbispora</taxon>
    </lineage>
</organism>
<feature type="compositionally biased region" description="Basic and acidic residues" evidence="1">
    <location>
        <begin position="1"/>
        <end position="10"/>
    </location>
</feature>